<comment type="caution">
    <text evidence="5">The sequence shown here is derived from an EMBL/GenBank/DDBJ whole genome shotgun (WGS) entry which is preliminary data.</text>
</comment>
<dbReference type="GO" id="GO:0005737">
    <property type="term" value="C:cytoplasm"/>
    <property type="evidence" value="ECO:0007669"/>
    <property type="project" value="UniProtKB-SubCell"/>
</dbReference>
<keyword evidence="4" id="KW-0067">ATP-binding</keyword>
<comment type="subcellular location">
    <subcellularLocation>
        <location evidence="1">Cytoplasm</location>
    </subcellularLocation>
</comment>
<dbReference type="PANTHER" id="PTHR42749:SF1">
    <property type="entry name" value="CELL SHAPE-DETERMINING PROTEIN MREB"/>
    <property type="match status" value="1"/>
</dbReference>
<keyword evidence="2" id="KW-0963">Cytoplasm</keyword>
<dbReference type="InterPro" id="IPR043129">
    <property type="entry name" value="ATPase_NBD"/>
</dbReference>
<accession>A0AAE3QXS8</accession>
<organism evidence="5 6">
    <name type="scientific">Xanthocytophaga agilis</name>
    <dbReference type="NCBI Taxonomy" id="3048010"/>
    <lineage>
        <taxon>Bacteria</taxon>
        <taxon>Pseudomonadati</taxon>
        <taxon>Bacteroidota</taxon>
        <taxon>Cytophagia</taxon>
        <taxon>Cytophagales</taxon>
        <taxon>Rhodocytophagaceae</taxon>
        <taxon>Xanthocytophaga</taxon>
    </lineage>
</organism>
<evidence type="ECO:0000313" key="5">
    <source>
        <dbReference type="EMBL" id="MDJ1499430.1"/>
    </source>
</evidence>
<evidence type="ECO:0000256" key="2">
    <source>
        <dbReference type="ARBA" id="ARBA00022490"/>
    </source>
</evidence>
<dbReference type="Proteomes" id="UP001232063">
    <property type="component" value="Unassembled WGS sequence"/>
</dbReference>
<dbReference type="InterPro" id="IPR056546">
    <property type="entry name" value="MreB_MamK-like"/>
</dbReference>
<sequence>MSFFSETVGIDPGSQYLRIIHNNKLIFNEPAHFSIDSVENKISGIGNTTRTTKESIVVSPVNYTISDFIGFEHLIKLALKQGLANRYRSYKSYKVFFSLPTQATEAEKRTYKDSAEHAGAKEVYMIYQNICAALGMNILHEKKDFILIEWGASKFDISVFVKGFPVSVGSVRMGIRTLSNLLLNHLSSNYQVPIINKDIEHILMDLKAISSKNEFRIGTTIISFQSIQPILDAYFTFVNLEIQNTLAAVKTSVDLEKVMSKGVHYTGGGSIFEYMRKQLTFDQEISYTLSQSPLLDTINGLKMVITQPTAYKPYLMI</sequence>
<dbReference type="SUPFAM" id="SSF53067">
    <property type="entry name" value="Actin-like ATPase domain"/>
    <property type="match status" value="2"/>
</dbReference>
<dbReference type="Pfam" id="PF06723">
    <property type="entry name" value="MreB_Mbl"/>
    <property type="match status" value="1"/>
</dbReference>
<proteinExistence type="predicted"/>
<dbReference type="EMBL" id="JASJOU010000001">
    <property type="protein sequence ID" value="MDJ1499430.1"/>
    <property type="molecule type" value="Genomic_DNA"/>
</dbReference>
<evidence type="ECO:0000256" key="1">
    <source>
        <dbReference type="ARBA" id="ARBA00004496"/>
    </source>
</evidence>
<dbReference type="AlphaFoldDB" id="A0AAE3QXS8"/>
<evidence type="ECO:0000313" key="6">
    <source>
        <dbReference type="Proteomes" id="UP001232063"/>
    </source>
</evidence>
<gene>
    <name evidence="5" type="ORF">QNI22_02170</name>
</gene>
<keyword evidence="3" id="KW-0547">Nucleotide-binding</keyword>
<keyword evidence="6" id="KW-1185">Reference proteome</keyword>
<reference evidence="5" key="1">
    <citation type="submission" date="2023-05" db="EMBL/GenBank/DDBJ databases">
        <authorList>
            <person name="Zhang X."/>
        </authorList>
    </citation>
    <scope>NUCLEOTIDE SEQUENCE</scope>
    <source>
        <strain evidence="5">BD1B2-1</strain>
    </source>
</reference>
<dbReference type="Gene3D" id="3.30.420.40">
    <property type="match status" value="2"/>
</dbReference>
<name>A0AAE3QXS8_9BACT</name>
<dbReference type="PANTHER" id="PTHR42749">
    <property type="entry name" value="CELL SHAPE-DETERMINING PROTEIN MREB"/>
    <property type="match status" value="1"/>
</dbReference>
<evidence type="ECO:0000256" key="3">
    <source>
        <dbReference type="ARBA" id="ARBA00022741"/>
    </source>
</evidence>
<dbReference type="GO" id="GO:0005524">
    <property type="term" value="F:ATP binding"/>
    <property type="evidence" value="ECO:0007669"/>
    <property type="project" value="UniProtKB-KW"/>
</dbReference>
<protein>
    <submittedName>
        <fullName evidence="5">Rod shape-determining protein</fullName>
    </submittedName>
</protein>
<dbReference type="RefSeq" id="WP_314508948.1">
    <property type="nucleotide sequence ID" value="NZ_JASJOU010000001.1"/>
</dbReference>
<evidence type="ECO:0000256" key="4">
    <source>
        <dbReference type="ARBA" id="ARBA00022840"/>
    </source>
</evidence>